<reference evidence="2 3" key="1">
    <citation type="submission" date="2016-07" db="EMBL/GenBank/DDBJ databases">
        <title>Comparative genomics of the entomopathogenic fungus Beauveria bassiana.</title>
        <authorList>
            <person name="Valero Jimenez C.A."/>
            <person name="Zwaan B.J."/>
            <person name="Van Kan J.A."/>
            <person name="Takken W."/>
            <person name="Debets A.J."/>
            <person name="Schoustra S.E."/>
            <person name="Koenraadt C.J."/>
        </authorList>
    </citation>
    <scope>NUCLEOTIDE SEQUENCE [LARGE SCALE GENOMIC DNA]</scope>
    <source>
        <strain evidence="2 3">ARSEF 8028</strain>
    </source>
</reference>
<evidence type="ECO:0000313" key="2">
    <source>
        <dbReference type="EMBL" id="PQK09688.1"/>
    </source>
</evidence>
<gene>
    <name evidence="2" type="ORF">BB8028_0002g00120</name>
</gene>
<feature type="compositionally biased region" description="Low complexity" evidence="1">
    <location>
        <begin position="80"/>
        <end position="90"/>
    </location>
</feature>
<dbReference type="AlphaFoldDB" id="A0A2S7Y0P5"/>
<feature type="region of interest" description="Disordered" evidence="1">
    <location>
        <begin position="78"/>
        <end position="110"/>
    </location>
</feature>
<accession>A0A2S7Y0P5</accession>
<organism evidence="2 3">
    <name type="scientific">Beauveria bassiana</name>
    <name type="common">White muscardine disease fungus</name>
    <name type="synonym">Tritirachium shiotae</name>
    <dbReference type="NCBI Taxonomy" id="176275"/>
    <lineage>
        <taxon>Eukaryota</taxon>
        <taxon>Fungi</taxon>
        <taxon>Dikarya</taxon>
        <taxon>Ascomycota</taxon>
        <taxon>Pezizomycotina</taxon>
        <taxon>Sordariomycetes</taxon>
        <taxon>Hypocreomycetidae</taxon>
        <taxon>Hypocreales</taxon>
        <taxon>Cordycipitaceae</taxon>
        <taxon>Beauveria</taxon>
    </lineage>
</organism>
<evidence type="ECO:0000313" key="3">
    <source>
        <dbReference type="Proteomes" id="UP000237441"/>
    </source>
</evidence>
<sequence>MTRPATRKPCDELPLKTRGVRRRAGLLDGVGESSLLKANLLAKTGAGGGNGARRISLSTWHTHQLQPFLSPSLRTVTLRSPTATSPASSAGGHRSNAPVRPAITAIDDKA</sequence>
<dbReference type="Proteomes" id="UP000237441">
    <property type="component" value="Unassembled WGS sequence"/>
</dbReference>
<comment type="caution">
    <text evidence="2">The sequence shown here is derived from an EMBL/GenBank/DDBJ whole genome shotgun (WGS) entry which is preliminary data.</text>
</comment>
<proteinExistence type="predicted"/>
<name>A0A2S7Y0P5_BEABA</name>
<protein>
    <submittedName>
        <fullName evidence="2">Uncharacterized protein</fullName>
    </submittedName>
</protein>
<dbReference type="EMBL" id="JRHA01000002">
    <property type="protein sequence ID" value="PQK09688.1"/>
    <property type="molecule type" value="Genomic_DNA"/>
</dbReference>
<evidence type="ECO:0000256" key="1">
    <source>
        <dbReference type="SAM" id="MobiDB-lite"/>
    </source>
</evidence>